<sequence>MSGAIDYLLRVVIPNIKAYDPFYKKLSISCLYDKILIIHYRFEKMSFFMIVRPFDDSRVLLTNLPVADEFPLILAKNVKLV</sequence>
<dbReference type="EMBL" id="AHPD01000002">
    <property type="protein sequence ID" value="KEC67085.1"/>
    <property type="molecule type" value="Genomic_DNA"/>
</dbReference>
<name>A0ABR4SRD2_BARQI</name>
<gene>
    <name evidence="1" type="ORF">O7U_00359</name>
</gene>
<comment type="caution">
    <text evidence="1">The sequence shown here is derived from an EMBL/GenBank/DDBJ whole genome shotgun (WGS) entry which is preliminary data.</text>
</comment>
<dbReference type="Proteomes" id="UP000027143">
    <property type="component" value="Unassembled WGS sequence"/>
</dbReference>
<protein>
    <submittedName>
        <fullName evidence="1">Uncharacterized protein</fullName>
    </submittedName>
</protein>
<keyword evidence="2" id="KW-1185">Reference proteome</keyword>
<reference evidence="1 2" key="1">
    <citation type="submission" date="2012-04" db="EMBL/GenBank/DDBJ databases">
        <title>The Genome Sequence of Bartonella quintana JK 68.</title>
        <authorList>
            <consortium name="The Broad Institute Genome Sequencing Platform"/>
            <consortium name="The Broad Institute Genome Sequencing Center for Infectious Disease"/>
            <person name="Feldgarden M."/>
            <person name="Kirby J."/>
            <person name="Kosoy M."/>
            <person name="Birtles R."/>
            <person name="Probert W.S."/>
            <person name="Chiaraviglio L."/>
            <person name="Walker B."/>
            <person name="Young S.K."/>
            <person name="Zeng Q."/>
            <person name="Gargeya S."/>
            <person name="Fitzgerald M."/>
            <person name="Haas B."/>
            <person name="Abouelleil A."/>
            <person name="Alvarado L."/>
            <person name="Arachchi H.M."/>
            <person name="Berlin A.M."/>
            <person name="Chapman S.B."/>
            <person name="Goldberg J."/>
            <person name="Griggs A."/>
            <person name="Gujja S."/>
            <person name="Hansen M."/>
            <person name="Howarth C."/>
            <person name="Imamovic A."/>
            <person name="Larimer J."/>
            <person name="McCowen C."/>
            <person name="Montmayeur A."/>
            <person name="Murphy C."/>
            <person name="Neiman D."/>
            <person name="Pearson M."/>
            <person name="Priest M."/>
            <person name="Roberts A."/>
            <person name="Saif S."/>
            <person name="Shea T."/>
            <person name="Sisk P."/>
            <person name="Sykes S."/>
            <person name="Wortman J."/>
            <person name="Nusbaum C."/>
            <person name="Birren B."/>
        </authorList>
    </citation>
    <scope>NUCLEOTIDE SEQUENCE [LARGE SCALE GENOMIC DNA]</scope>
    <source>
        <strain evidence="1 2">JK 68</strain>
    </source>
</reference>
<proteinExistence type="predicted"/>
<evidence type="ECO:0000313" key="2">
    <source>
        <dbReference type="Proteomes" id="UP000027143"/>
    </source>
</evidence>
<organism evidence="1 2">
    <name type="scientific">Bartonella quintana JK 68</name>
    <dbReference type="NCBI Taxonomy" id="1134503"/>
    <lineage>
        <taxon>Bacteria</taxon>
        <taxon>Pseudomonadati</taxon>
        <taxon>Pseudomonadota</taxon>
        <taxon>Alphaproteobacteria</taxon>
        <taxon>Hyphomicrobiales</taxon>
        <taxon>Bartonellaceae</taxon>
        <taxon>Bartonella</taxon>
    </lineage>
</organism>
<accession>A0ABR4SRD2</accession>
<evidence type="ECO:0000313" key="1">
    <source>
        <dbReference type="EMBL" id="KEC67085.1"/>
    </source>
</evidence>